<dbReference type="HOGENOM" id="CLU_000288_6_3_1"/>
<dbReference type="SUPFAM" id="SSF50978">
    <property type="entry name" value="WD40 repeat-like"/>
    <property type="match status" value="2"/>
</dbReference>
<comment type="caution">
    <text evidence="6">The sequence shown here is derived from an EMBL/GenBank/DDBJ whole genome shotgun (WGS) entry which is preliminary data.</text>
</comment>
<feature type="domain" description="NACHT" evidence="5">
    <location>
        <begin position="275"/>
        <end position="420"/>
    </location>
</feature>
<dbReference type="InterPro" id="IPR020472">
    <property type="entry name" value="WD40_PAC1"/>
</dbReference>
<feature type="repeat" description="WD" evidence="3">
    <location>
        <begin position="1260"/>
        <end position="1301"/>
    </location>
</feature>
<dbReference type="InterPro" id="IPR015943">
    <property type="entry name" value="WD40/YVTN_repeat-like_dom_sf"/>
</dbReference>
<evidence type="ECO:0000259" key="5">
    <source>
        <dbReference type="PROSITE" id="PS50837"/>
    </source>
</evidence>
<dbReference type="InterPro" id="IPR056884">
    <property type="entry name" value="NPHP3-like_N"/>
</dbReference>
<accession>M5C1M5</accession>
<feature type="repeat" description="WD" evidence="3">
    <location>
        <begin position="1349"/>
        <end position="1384"/>
    </location>
</feature>
<dbReference type="SUPFAM" id="SSF52540">
    <property type="entry name" value="P-loop containing nucleoside triphosphate hydrolases"/>
    <property type="match status" value="1"/>
</dbReference>
<feature type="compositionally biased region" description="Polar residues" evidence="4">
    <location>
        <begin position="26"/>
        <end position="37"/>
    </location>
</feature>
<feature type="repeat" description="WD" evidence="3">
    <location>
        <begin position="915"/>
        <end position="956"/>
    </location>
</feature>
<feature type="repeat" description="WD" evidence="3">
    <location>
        <begin position="1044"/>
        <end position="1085"/>
    </location>
</feature>
<dbReference type="SUPFAM" id="SSF82171">
    <property type="entry name" value="DPP6 N-terminal domain-like"/>
    <property type="match status" value="1"/>
</dbReference>
<gene>
    <name evidence="6" type="ORF">BN14_07970</name>
</gene>
<evidence type="ECO:0000256" key="3">
    <source>
        <dbReference type="PROSITE-ProRule" id="PRU00221"/>
    </source>
</evidence>
<proteinExistence type="predicted"/>
<evidence type="ECO:0000256" key="2">
    <source>
        <dbReference type="ARBA" id="ARBA00022737"/>
    </source>
</evidence>
<dbReference type="PANTHER" id="PTHR19848:SF8">
    <property type="entry name" value="F-BOX AND WD REPEAT DOMAIN CONTAINING 7"/>
    <property type="match status" value="1"/>
</dbReference>
<dbReference type="Proteomes" id="UP000012065">
    <property type="component" value="Unassembled WGS sequence"/>
</dbReference>
<dbReference type="PRINTS" id="PR00320">
    <property type="entry name" value="GPROTEINBRPT"/>
</dbReference>
<dbReference type="InterPro" id="IPR027417">
    <property type="entry name" value="P-loop_NTPase"/>
</dbReference>
<dbReference type="PROSITE" id="PS50082">
    <property type="entry name" value="WD_REPEATS_2"/>
    <property type="match status" value="11"/>
</dbReference>
<evidence type="ECO:0000256" key="1">
    <source>
        <dbReference type="ARBA" id="ARBA00022574"/>
    </source>
</evidence>
<dbReference type="InterPro" id="IPR007111">
    <property type="entry name" value="NACHT_NTPase"/>
</dbReference>
<dbReference type="InterPro" id="IPR001680">
    <property type="entry name" value="WD40_rpt"/>
</dbReference>
<dbReference type="Pfam" id="PF24883">
    <property type="entry name" value="NPHP3_N"/>
    <property type="match status" value="1"/>
</dbReference>
<evidence type="ECO:0000313" key="7">
    <source>
        <dbReference type="Proteomes" id="UP000012065"/>
    </source>
</evidence>
<evidence type="ECO:0000313" key="6">
    <source>
        <dbReference type="EMBL" id="CCO33883.1"/>
    </source>
</evidence>
<dbReference type="PROSITE" id="PS50837">
    <property type="entry name" value="NACHT"/>
    <property type="match status" value="1"/>
</dbReference>
<name>M5C1M5_THACB</name>
<dbReference type="Pfam" id="PF00400">
    <property type="entry name" value="WD40"/>
    <property type="match status" value="11"/>
</dbReference>
<feature type="repeat" description="WD" evidence="3">
    <location>
        <begin position="829"/>
        <end position="870"/>
    </location>
</feature>
<dbReference type="Gene3D" id="2.130.10.10">
    <property type="entry name" value="YVTN repeat-like/Quinoprotein amine dehydrogenase"/>
    <property type="match status" value="5"/>
</dbReference>
<dbReference type="PANTHER" id="PTHR19848">
    <property type="entry name" value="WD40 REPEAT PROTEIN"/>
    <property type="match status" value="1"/>
</dbReference>
<evidence type="ECO:0000256" key="4">
    <source>
        <dbReference type="SAM" id="MobiDB-lite"/>
    </source>
</evidence>
<dbReference type="PROSITE" id="PS00678">
    <property type="entry name" value="WD_REPEATS_1"/>
    <property type="match status" value="6"/>
</dbReference>
<feature type="repeat" description="WD" evidence="3">
    <location>
        <begin position="1089"/>
        <end position="1130"/>
    </location>
</feature>
<feature type="repeat" description="WD" evidence="3">
    <location>
        <begin position="1132"/>
        <end position="1173"/>
    </location>
</feature>
<dbReference type="CDD" id="cd00200">
    <property type="entry name" value="WD40"/>
    <property type="match status" value="2"/>
</dbReference>
<organism evidence="6 7">
    <name type="scientific">Thanatephorus cucumeris (strain AG1-IB / isolate 7/3/14)</name>
    <name type="common">Lettuce bottom rot fungus</name>
    <name type="synonym">Rhizoctonia solani</name>
    <dbReference type="NCBI Taxonomy" id="1108050"/>
    <lineage>
        <taxon>Eukaryota</taxon>
        <taxon>Fungi</taxon>
        <taxon>Dikarya</taxon>
        <taxon>Basidiomycota</taxon>
        <taxon>Agaricomycotina</taxon>
        <taxon>Agaricomycetes</taxon>
        <taxon>Cantharellales</taxon>
        <taxon>Ceratobasidiaceae</taxon>
        <taxon>Rhizoctonia</taxon>
        <taxon>Rhizoctonia solani AG-1</taxon>
    </lineage>
</organism>
<dbReference type="PROSITE" id="PS50294">
    <property type="entry name" value="WD_REPEATS_REGION"/>
    <property type="match status" value="10"/>
</dbReference>
<keyword evidence="1 3" id="KW-0853">WD repeat</keyword>
<keyword evidence="2" id="KW-0677">Repeat</keyword>
<feature type="repeat" description="WD" evidence="3">
    <location>
        <begin position="1001"/>
        <end position="1042"/>
    </location>
</feature>
<dbReference type="InterPro" id="IPR036322">
    <property type="entry name" value="WD40_repeat_dom_sf"/>
</dbReference>
<reference evidence="6 7" key="1">
    <citation type="journal article" date="2013" name="J. Biotechnol.">
        <title>Establishment and interpretation of the genome sequence of the phytopathogenic fungus Rhizoctonia solani AG1-IB isolate 7/3/14.</title>
        <authorList>
            <person name="Wibberg D.W."/>
            <person name="Jelonek L.J."/>
            <person name="Rupp O.R."/>
            <person name="Hennig M.H."/>
            <person name="Eikmeyer F.E."/>
            <person name="Goesmann A.G."/>
            <person name="Hartmann A.H."/>
            <person name="Borriss R.B."/>
            <person name="Grosch R.G."/>
            <person name="Puehler A.P."/>
            <person name="Schlueter A.S."/>
        </authorList>
    </citation>
    <scope>NUCLEOTIDE SEQUENCE [LARGE SCALE GENOMIC DNA]</scope>
    <source>
        <strain evidence="7">AG1-IB / isolate 7/3/14</strain>
    </source>
</reference>
<sequence>MSIRKAISRLGSTPRKKPRIGEQEDSPSISTPGSRASSVPPPESVGHSSGSSTPTQQDAPMTISGPSTLVDSTPGNISGARVRIRTLLAGLESSAGAFPPLASAIKSLTACFDILEGASKEHDEYEQLRLGLEDILNDLAEHYRTKSPKGVRITKSVQLICSDIEAEVRNIENIQTQNSGRRLMNALAGLDKIKDCYRRIDSHIKRLTLNTNIEVLDAVTEQAVEARLARMSPSMSATYNSAESADVQRRSCTPGTREPQIKSLLEWAQAPGTGRTYWMNGMAGTGKTTITHSVCTELDRTSRLGASFFCSRTIPECRQVKYIIPSIAYQLARFSHSFRDELVKALESDPDACSRAPKNQYENLIVGPLTAVQAYLPANFIVVIDALDECENDNAVGQILDLLLSSPDTMPIRYLVSSRPEKDIYGRMMSRAGARLVLHDLEPASVQTDIEAYMRDELKDIPLSKVQWKAILMRCGVLFIYASTLCLYIKQGHEMHNLDETVYAIMESASTPMTHGDERTIDELYMAILMNAFDKPKMSELNKTAAKGLLDSVICAAEPITLDVYADMLGLGDAKRVYALLQPLRSVNRSARFFCDQKTRNTGMAEACLRIITTAQPRFNICKLSSSYELDCEIEGLDEHVAKTISPQMNYASRCWSKHLNLGEYRPELINIVHDFFSSRLLVWMEVINLTKHKHLATSIIQEAEKWCTEYKAPEDLTALAQDASQFVSFFASNSVSKSTPHIYVSMLPFWPRSRPVSTAYMPRTSGLVRLTGTAIDRRQLALIATWKVSTRKVESMSLTADGGRLVVPSENSIEVYDTTTGESLLSLTDERARNVDYVAVSPDGTTVVFSRQDDTAYVWDMKNGGAVTKLLPDDIFGVFCIAFSCDGSRVACGLTNGDVYIRGLEQEAGAVVRLAGHTSYVNSVVFSPKGLHLASGSGDTAVRVWNIQTGQPVGEPFEGHTSWVRSVSYSDDGSRLASASSDNTIRVWDPQTGQTVLGPLTGHSNYVSSVSFSPGGAFIASGSYDHTIRVYDAHTGHTVLGPLHGHTSLVNWVKYSPDGTRLYSCSSDGTVRTWNVQDRGTSDTLSTASGVSTAIISVRYSHSGWHVVSGSFDGTVHVWDVGTGELVRGPLRGHENWVASVDYSPDDQYIASGSGDSTLRLWDATTGNDIHGPMRGHSKFVNCARFSADGLALVSGSDDGTVRMWDVRTGQQTKQLLKGYLGIVSVGMSSDGRRVVCGSKDQRIRVVDGHTGDTLVGPIQAHTDMVRSVEMWADGMRFVSGSDDKSVRIWDGLTGKQAAVCGHDDWSHSGVVFSVCVSPNGLYVASGSFDGTVCVWDGQNGKRILGPLRGHTSLVLGVQFSPDGSHVVSCSYDGTIRFWDVSSIGGGVQEQGVTRAATAEEAKKNSNGSVALDQWSLDEDGWMVDSHGRRLLWVPSDLRAYLVHPLMSLSTGGRTHFHLESEGWKGGDKWMDCHQT</sequence>
<dbReference type="SMART" id="SM00320">
    <property type="entry name" value="WD40"/>
    <property type="match status" value="14"/>
</dbReference>
<dbReference type="InterPro" id="IPR019775">
    <property type="entry name" value="WD40_repeat_CS"/>
</dbReference>
<feature type="region of interest" description="Disordered" evidence="4">
    <location>
        <begin position="1"/>
        <end position="76"/>
    </location>
</feature>
<feature type="repeat" description="WD" evidence="3">
    <location>
        <begin position="1175"/>
        <end position="1216"/>
    </location>
</feature>
<feature type="repeat" description="WD" evidence="3">
    <location>
        <begin position="958"/>
        <end position="999"/>
    </location>
</feature>
<dbReference type="Gene3D" id="3.40.50.300">
    <property type="entry name" value="P-loop containing nucleotide triphosphate hydrolases"/>
    <property type="match status" value="1"/>
</dbReference>
<protein>
    <recommendedName>
        <fullName evidence="5">NACHT domain-containing protein</fullName>
    </recommendedName>
</protein>
<feature type="compositionally biased region" description="Polar residues" evidence="4">
    <location>
        <begin position="46"/>
        <end position="76"/>
    </location>
</feature>
<dbReference type="EMBL" id="CAOJ01012280">
    <property type="protein sequence ID" value="CCO33883.1"/>
    <property type="molecule type" value="Genomic_DNA"/>
</dbReference>
<feature type="repeat" description="WD" evidence="3">
    <location>
        <begin position="1306"/>
        <end position="1347"/>
    </location>
</feature>